<dbReference type="EMBL" id="VHLG01000003">
    <property type="protein sequence ID" value="TPW31781.1"/>
    <property type="molecule type" value="Genomic_DNA"/>
</dbReference>
<evidence type="ECO:0000313" key="1">
    <source>
        <dbReference type="EMBL" id="TPW31781.1"/>
    </source>
</evidence>
<keyword evidence="2" id="KW-1185">Reference proteome</keyword>
<dbReference type="RefSeq" id="WP_141148552.1">
    <property type="nucleotide sequence ID" value="NZ_VHLG01000003.1"/>
</dbReference>
<sequence length="229" mass="25191">MEKRSLQLPLDLGAHEMSGRDDLLVSPSLAPAVEIIDHWPDWPGPVVVLVGPPGSGKSHIANIWRLLSGATDAGAAVVSGRVLTPAKAFLVEDADRIGIDETALFHLINTVRQHKSHLLLTARGMPSSWRVKLPDLRSRLAGATIVEIGAPDDVLLWQVVFKLFADRQIEVDDRVVAYIIARMERSLEAARLIVEAIDRHALAKGRRITRALAAEVMETLDLDHDRKEP</sequence>
<dbReference type="OrthoDB" id="7390113at2"/>
<accession>A0A506UF10</accession>
<evidence type="ECO:0000313" key="2">
    <source>
        <dbReference type="Proteomes" id="UP000318801"/>
    </source>
</evidence>
<dbReference type="InterPro" id="IPR027417">
    <property type="entry name" value="P-loop_NTPase"/>
</dbReference>
<dbReference type="Gene3D" id="1.10.8.60">
    <property type="match status" value="1"/>
</dbReference>
<dbReference type="SUPFAM" id="SSF52540">
    <property type="entry name" value="P-loop containing nucleoside triphosphate hydrolases"/>
    <property type="match status" value="1"/>
</dbReference>
<name>A0A506UF10_9HYPH</name>
<dbReference type="Gene3D" id="3.40.50.300">
    <property type="entry name" value="P-loop containing nucleotide triphosphate hydrolases"/>
    <property type="match status" value="1"/>
</dbReference>
<comment type="caution">
    <text evidence="1">The sequence shown here is derived from an EMBL/GenBank/DDBJ whole genome shotgun (WGS) entry which is preliminary data.</text>
</comment>
<dbReference type="AlphaFoldDB" id="A0A506UF10"/>
<proteinExistence type="predicted"/>
<dbReference type="NCBIfam" id="NF006571">
    <property type="entry name" value="PRK09087.1"/>
    <property type="match status" value="1"/>
</dbReference>
<gene>
    <name evidence="1" type="ORF">FJU08_08555</name>
</gene>
<dbReference type="PANTHER" id="PTHR30050:SF5">
    <property type="entry name" value="DNAA REGULATORY INACTIVATOR HDA"/>
    <property type="match status" value="1"/>
</dbReference>
<organism evidence="1 2">
    <name type="scientific">Martelella alba</name>
    <dbReference type="NCBI Taxonomy" id="2590451"/>
    <lineage>
        <taxon>Bacteria</taxon>
        <taxon>Pseudomonadati</taxon>
        <taxon>Pseudomonadota</taxon>
        <taxon>Alphaproteobacteria</taxon>
        <taxon>Hyphomicrobiales</taxon>
        <taxon>Aurantimonadaceae</taxon>
        <taxon>Martelella</taxon>
    </lineage>
</organism>
<reference evidence="1 2" key="1">
    <citation type="submission" date="2019-06" db="EMBL/GenBank/DDBJ databases">
        <authorList>
            <person name="Li M."/>
        </authorList>
    </citation>
    <scope>NUCLEOTIDE SEQUENCE [LARGE SCALE GENOMIC DNA]</scope>
    <source>
        <strain evidence="1 2">BGMRC2036</strain>
    </source>
</reference>
<protein>
    <submittedName>
        <fullName evidence="1">Uncharacterized protein</fullName>
    </submittedName>
</protein>
<dbReference type="GO" id="GO:0005886">
    <property type="term" value="C:plasma membrane"/>
    <property type="evidence" value="ECO:0007669"/>
    <property type="project" value="TreeGrafter"/>
</dbReference>
<dbReference type="GO" id="GO:0006270">
    <property type="term" value="P:DNA replication initiation"/>
    <property type="evidence" value="ECO:0007669"/>
    <property type="project" value="TreeGrafter"/>
</dbReference>
<dbReference type="GO" id="GO:0003688">
    <property type="term" value="F:DNA replication origin binding"/>
    <property type="evidence" value="ECO:0007669"/>
    <property type="project" value="TreeGrafter"/>
</dbReference>
<dbReference type="PANTHER" id="PTHR30050">
    <property type="entry name" value="CHROMOSOMAL REPLICATION INITIATOR PROTEIN DNAA"/>
    <property type="match status" value="1"/>
</dbReference>
<dbReference type="Proteomes" id="UP000318801">
    <property type="component" value="Unassembled WGS sequence"/>
</dbReference>